<dbReference type="AlphaFoldDB" id="A0AAV1SZC5"/>
<protein>
    <recommendedName>
        <fullName evidence="3">CCHC-type domain-containing protein</fullName>
    </recommendedName>
</protein>
<dbReference type="GO" id="GO:0003676">
    <property type="term" value="F:nucleic acid binding"/>
    <property type="evidence" value="ECO:0007669"/>
    <property type="project" value="InterPro"/>
</dbReference>
<comment type="caution">
    <text evidence="4">The sequence shown here is derived from an EMBL/GenBank/DDBJ whole genome shotgun (WGS) entry which is preliminary data.</text>
</comment>
<organism evidence="4 5">
    <name type="scientific">Peronospora matthiolae</name>
    <dbReference type="NCBI Taxonomy" id="2874970"/>
    <lineage>
        <taxon>Eukaryota</taxon>
        <taxon>Sar</taxon>
        <taxon>Stramenopiles</taxon>
        <taxon>Oomycota</taxon>
        <taxon>Peronosporomycetes</taxon>
        <taxon>Peronosporales</taxon>
        <taxon>Peronosporaceae</taxon>
        <taxon>Peronospora</taxon>
    </lineage>
</organism>
<keyword evidence="1" id="KW-0863">Zinc-finger</keyword>
<feature type="domain" description="CCHC-type" evidence="3">
    <location>
        <begin position="201"/>
        <end position="215"/>
    </location>
</feature>
<evidence type="ECO:0000313" key="4">
    <source>
        <dbReference type="EMBL" id="CAK7894387.1"/>
    </source>
</evidence>
<proteinExistence type="predicted"/>
<dbReference type="SUPFAM" id="SSF57756">
    <property type="entry name" value="Retrovirus zinc finger-like domains"/>
    <property type="match status" value="1"/>
</dbReference>
<feature type="region of interest" description="Disordered" evidence="2">
    <location>
        <begin position="220"/>
        <end position="244"/>
    </location>
</feature>
<dbReference type="InterPro" id="IPR001878">
    <property type="entry name" value="Znf_CCHC"/>
</dbReference>
<dbReference type="Proteomes" id="UP001162060">
    <property type="component" value="Unassembled WGS sequence"/>
</dbReference>
<sequence length="244" mass="27398">MVRELTELNWRGSTPSRTSRNDAVKIKTSVYYDEGKERFSLSRWFREVDTTIALRLLEAPQAKVNFLLSRLSGKVKEWALDKLVVDECAFPTLEAIYNDLRLALKPPQKREAGTFKVPVLATGADSPIARTRGACHMEKAFAISLREDFKVTKAYTKPSVVTTVRSAGSEPMEIDAIESSGDRRRVTSYKGNVRSGRQMICFRCRMSGHRAAECRAPEPMSVHATDTRHEGGASFTRPINGRDQ</sequence>
<dbReference type="InterPro" id="IPR036875">
    <property type="entry name" value="Znf_CCHC_sf"/>
</dbReference>
<gene>
    <name evidence="4" type="ORF">PM001_LOCUS789</name>
</gene>
<dbReference type="EMBL" id="CAKLBY020000004">
    <property type="protein sequence ID" value="CAK7894387.1"/>
    <property type="molecule type" value="Genomic_DNA"/>
</dbReference>
<dbReference type="PROSITE" id="PS50158">
    <property type="entry name" value="ZF_CCHC"/>
    <property type="match status" value="1"/>
</dbReference>
<evidence type="ECO:0000313" key="5">
    <source>
        <dbReference type="Proteomes" id="UP001162060"/>
    </source>
</evidence>
<evidence type="ECO:0000256" key="2">
    <source>
        <dbReference type="SAM" id="MobiDB-lite"/>
    </source>
</evidence>
<keyword evidence="1" id="KW-0479">Metal-binding</keyword>
<name>A0AAV1SZC5_9STRA</name>
<dbReference type="GO" id="GO:0008270">
    <property type="term" value="F:zinc ion binding"/>
    <property type="evidence" value="ECO:0007669"/>
    <property type="project" value="UniProtKB-KW"/>
</dbReference>
<keyword evidence="1" id="KW-0862">Zinc</keyword>
<evidence type="ECO:0000259" key="3">
    <source>
        <dbReference type="PROSITE" id="PS50158"/>
    </source>
</evidence>
<reference evidence="4" key="1">
    <citation type="submission" date="2024-01" db="EMBL/GenBank/DDBJ databases">
        <authorList>
            <person name="Webb A."/>
        </authorList>
    </citation>
    <scope>NUCLEOTIDE SEQUENCE</scope>
    <source>
        <strain evidence="4">Pm1</strain>
    </source>
</reference>
<evidence type="ECO:0000256" key="1">
    <source>
        <dbReference type="PROSITE-ProRule" id="PRU00047"/>
    </source>
</evidence>
<accession>A0AAV1SZC5</accession>